<name>A0A5B9QC32_9BACT</name>
<feature type="domain" description="DUF403" evidence="1">
    <location>
        <begin position="1"/>
        <end position="309"/>
    </location>
</feature>
<dbReference type="RefSeq" id="WP_148074851.1">
    <property type="nucleotide sequence ID" value="NZ_CP042913.1"/>
</dbReference>
<dbReference type="Pfam" id="PF04168">
    <property type="entry name" value="Alpha-E"/>
    <property type="match status" value="1"/>
</dbReference>
<proteinExistence type="predicted"/>
<gene>
    <name evidence="2" type="ORF">Pr1d_38320</name>
</gene>
<evidence type="ECO:0000313" key="3">
    <source>
        <dbReference type="Proteomes" id="UP000323917"/>
    </source>
</evidence>
<evidence type="ECO:0000259" key="1">
    <source>
        <dbReference type="Pfam" id="PF04168"/>
    </source>
</evidence>
<dbReference type="EMBL" id="CP042913">
    <property type="protein sequence ID" value="QEG36518.1"/>
    <property type="molecule type" value="Genomic_DNA"/>
</dbReference>
<dbReference type="AlphaFoldDB" id="A0A5B9QC32"/>
<dbReference type="PANTHER" id="PTHR34595">
    <property type="entry name" value="BLR5612 PROTEIN"/>
    <property type="match status" value="1"/>
</dbReference>
<dbReference type="OrthoDB" id="9803532at2"/>
<dbReference type="Proteomes" id="UP000323917">
    <property type="component" value="Chromosome"/>
</dbReference>
<sequence>MLSRVADSIYWMSRYVERAENLARFVDVTHNMSLDLPRGSEQQWGALVYASGDQEYFEEHYGEATRENVTQFLTFDREYSGSILSCVQAARENARSVRESISSEMWEQLNQFYITVRDAAKMGLPGSPNEFFQYVKNSSHLFVGITVTTFSQGEAWHFARLGRVLERADKTSRILDVKYFTLLPSVADVGTPIDDLQWSAVLRSVSGFEMFRRKHHGITPKRVVGFLVIDRQFPRAIMHCVDTAYRSLHAISGSPQGTFWNIAEKRLGRLRSELAYSTVDEIIALGLHEFLDSLQTKLNDVGEGLDHTFIAMDPDGQAAT</sequence>
<dbReference type="InterPro" id="IPR007296">
    <property type="entry name" value="DUF403"/>
</dbReference>
<evidence type="ECO:0000313" key="2">
    <source>
        <dbReference type="EMBL" id="QEG36518.1"/>
    </source>
</evidence>
<dbReference type="InterPro" id="IPR051680">
    <property type="entry name" value="ATP-dep_Glu-Cys_Ligase-2"/>
</dbReference>
<organism evidence="2 3">
    <name type="scientific">Bythopirellula goksoeyrii</name>
    <dbReference type="NCBI Taxonomy" id="1400387"/>
    <lineage>
        <taxon>Bacteria</taxon>
        <taxon>Pseudomonadati</taxon>
        <taxon>Planctomycetota</taxon>
        <taxon>Planctomycetia</taxon>
        <taxon>Pirellulales</taxon>
        <taxon>Lacipirellulaceae</taxon>
        <taxon>Bythopirellula</taxon>
    </lineage>
</organism>
<dbReference type="PANTHER" id="PTHR34595:SF7">
    <property type="entry name" value="SLL1039 PROTEIN"/>
    <property type="match status" value="1"/>
</dbReference>
<reference evidence="2 3" key="1">
    <citation type="submission" date="2019-08" db="EMBL/GenBank/DDBJ databases">
        <title>Deep-cultivation of Planctomycetes and their phenomic and genomic characterization uncovers novel biology.</title>
        <authorList>
            <person name="Wiegand S."/>
            <person name="Jogler M."/>
            <person name="Boedeker C."/>
            <person name="Pinto D."/>
            <person name="Vollmers J."/>
            <person name="Rivas-Marin E."/>
            <person name="Kohn T."/>
            <person name="Peeters S.H."/>
            <person name="Heuer A."/>
            <person name="Rast P."/>
            <person name="Oberbeckmann S."/>
            <person name="Bunk B."/>
            <person name="Jeske O."/>
            <person name="Meyerdierks A."/>
            <person name="Storesund J.E."/>
            <person name="Kallscheuer N."/>
            <person name="Luecker S."/>
            <person name="Lage O.M."/>
            <person name="Pohl T."/>
            <person name="Merkel B.J."/>
            <person name="Hornburger P."/>
            <person name="Mueller R.-W."/>
            <person name="Bruemmer F."/>
            <person name="Labrenz M."/>
            <person name="Spormann A.M."/>
            <person name="Op den Camp H."/>
            <person name="Overmann J."/>
            <person name="Amann R."/>
            <person name="Jetten M.S.M."/>
            <person name="Mascher T."/>
            <person name="Medema M.H."/>
            <person name="Devos D.P."/>
            <person name="Kaster A.-K."/>
            <person name="Ovreas L."/>
            <person name="Rohde M."/>
            <person name="Galperin M.Y."/>
            <person name="Jogler C."/>
        </authorList>
    </citation>
    <scope>NUCLEOTIDE SEQUENCE [LARGE SCALE GENOMIC DNA]</scope>
    <source>
        <strain evidence="2 3">Pr1d</strain>
    </source>
</reference>
<dbReference type="KEGG" id="bgok:Pr1d_38320"/>
<keyword evidence="3" id="KW-1185">Reference proteome</keyword>
<accession>A0A5B9QC32</accession>
<protein>
    <recommendedName>
        <fullName evidence="1">DUF403 domain-containing protein</fullName>
    </recommendedName>
</protein>